<evidence type="ECO:0000313" key="2">
    <source>
        <dbReference type="Proteomes" id="UP001433508"/>
    </source>
</evidence>
<evidence type="ECO:0000313" key="1">
    <source>
        <dbReference type="EMBL" id="KAK9237555.1"/>
    </source>
</evidence>
<reference evidence="2" key="1">
    <citation type="journal article" date="2024" name="Front. Bioeng. Biotechnol.">
        <title>Genome-scale model development and genomic sequencing of the oleaginous clade Lipomyces.</title>
        <authorList>
            <person name="Czajka J.J."/>
            <person name="Han Y."/>
            <person name="Kim J."/>
            <person name="Mondo S.J."/>
            <person name="Hofstad B.A."/>
            <person name="Robles A."/>
            <person name="Haridas S."/>
            <person name="Riley R."/>
            <person name="LaButti K."/>
            <person name="Pangilinan J."/>
            <person name="Andreopoulos W."/>
            <person name="Lipzen A."/>
            <person name="Yan J."/>
            <person name="Wang M."/>
            <person name="Ng V."/>
            <person name="Grigoriev I.V."/>
            <person name="Spatafora J.W."/>
            <person name="Magnuson J.K."/>
            <person name="Baker S.E."/>
            <person name="Pomraning K.R."/>
        </authorList>
    </citation>
    <scope>NUCLEOTIDE SEQUENCE [LARGE SCALE GENOMIC DNA]</scope>
    <source>
        <strain evidence="2">CBS 7786</strain>
    </source>
</reference>
<proteinExistence type="predicted"/>
<gene>
    <name evidence="1" type="ORF">V1525DRAFT_403535</name>
</gene>
<organism evidence="1 2">
    <name type="scientific">Lipomyces kononenkoae</name>
    <name type="common">Yeast</name>
    <dbReference type="NCBI Taxonomy" id="34357"/>
    <lineage>
        <taxon>Eukaryota</taxon>
        <taxon>Fungi</taxon>
        <taxon>Dikarya</taxon>
        <taxon>Ascomycota</taxon>
        <taxon>Saccharomycotina</taxon>
        <taxon>Lipomycetes</taxon>
        <taxon>Lipomycetales</taxon>
        <taxon>Lipomycetaceae</taxon>
        <taxon>Lipomyces</taxon>
    </lineage>
</organism>
<keyword evidence="2" id="KW-1185">Reference proteome</keyword>
<name>A0ACC3T1L4_LIPKO</name>
<accession>A0ACC3T1L4</accession>
<sequence length="327" mass="35901">MFAMPPYAAQHHLGAAAAAAQAIQQSQPQLHHPQLPHHHQQQQPVNAGQPLIHQTQPPQQHPEPISFQDQFGSRYDIKRPHPPPPPPLHQQSQQHSQQPQQQQQQPPQLPPPSAAQQQQQQQLHQPGPPPSHPPASPSFAFDSLDQADLSAVGSASPAPGHMAKKPKPNPPVMNGQPLPQQVQPQLQQPPGQPGPPGPPGQPGSLPPSSAGVPQQTAQAQAKRPSSRATTWTKAEEERLRVLVELGTKWQAITKEFPNRTAGAIKKHYYADMKHTTWNPEEDAKLTEAVKEDEDQKWKRVAEKVGKPAKACEKRIKELMKLQQPGAV</sequence>
<comment type="caution">
    <text evidence="1">The sequence shown here is derived from an EMBL/GenBank/DDBJ whole genome shotgun (WGS) entry which is preliminary data.</text>
</comment>
<dbReference type="Proteomes" id="UP001433508">
    <property type="component" value="Unassembled WGS sequence"/>
</dbReference>
<protein>
    <submittedName>
        <fullName evidence="1">Uncharacterized protein</fullName>
    </submittedName>
</protein>
<dbReference type="EMBL" id="MU971367">
    <property type="protein sequence ID" value="KAK9237555.1"/>
    <property type="molecule type" value="Genomic_DNA"/>
</dbReference>